<accession>A0A5B8U783</accession>
<evidence type="ECO:0000313" key="2">
    <source>
        <dbReference type="Proteomes" id="UP000321805"/>
    </source>
</evidence>
<evidence type="ECO:0000313" key="1">
    <source>
        <dbReference type="EMBL" id="QEC48966.1"/>
    </source>
</evidence>
<dbReference type="AlphaFoldDB" id="A0A5B8U783"/>
<keyword evidence="2" id="KW-1185">Reference proteome</keyword>
<organism evidence="1 2">
    <name type="scientific">Baekduia soli</name>
    <dbReference type="NCBI Taxonomy" id="496014"/>
    <lineage>
        <taxon>Bacteria</taxon>
        <taxon>Bacillati</taxon>
        <taxon>Actinomycetota</taxon>
        <taxon>Thermoleophilia</taxon>
        <taxon>Solirubrobacterales</taxon>
        <taxon>Baekduiaceae</taxon>
        <taxon>Baekduia</taxon>
    </lineage>
</organism>
<dbReference type="RefSeq" id="WP_146921094.1">
    <property type="nucleotide sequence ID" value="NZ_CP042430.1"/>
</dbReference>
<proteinExistence type="predicted"/>
<name>A0A5B8U783_9ACTN</name>
<dbReference type="Proteomes" id="UP000321805">
    <property type="component" value="Chromosome"/>
</dbReference>
<dbReference type="KEGG" id="bsol:FSW04_16225"/>
<protein>
    <submittedName>
        <fullName evidence="1">Uncharacterized protein</fullName>
    </submittedName>
</protein>
<reference evidence="1 2" key="1">
    <citation type="journal article" date="2018" name="J. Microbiol.">
        <title>Baekduia soli gen. nov., sp. nov., a novel bacterium isolated from the soil of Baekdu Mountain and proposal of a novel family name, Baekduiaceae fam. nov.</title>
        <authorList>
            <person name="An D.S."/>
            <person name="Siddiqi M.Z."/>
            <person name="Kim K.H."/>
            <person name="Yu H.S."/>
            <person name="Im W.T."/>
        </authorList>
    </citation>
    <scope>NUCLEOTIDE SEQUENCE [LARGE SCALE GENOMIC DNA]</scope>
    <source>
        <strain evidence="1 2">BR7-21</strain>
    </source>
</reference>
<sequence>MSTSPYITASVRVARVLARVGGTAPRTAVIHAIEQDRGRRYAALAVEMALIEGRVVKAILPNGVLGLRLVDRDEHEAARA</sequence>
<gene>
    <name evidence="1" type="ORF">FSW04_16225</name>
</gene>
<dbReference type="EMBL" id="CP042430">
    <property type="protein sequence ID" value="QEC48966.1"/>
    <property type="molecule type" value="Genomic_DNA"/>
</dbReference>